<evidence type="ECO:0000313" key="1">
    <source>
        <dbReference type="EMBL" id="OCC15670.1"/>
    </source>
</evidence>
<keyword evidence="2" id="KW-1185">Reference proteome</keyword>
<sequence length="38" mass="4193">MGDGTSTPWPFTPDFSKSTKFIGNIDSSKEIEHGSKDF</sequence>
<accession>A0A1B9F6Z8</accession>
<organism evidence="1 2">
    <name type="scientific">Dissulfuribacter thermophilus</name>
    <dbReference type="NCBI Taxonomy" id="1156395"/>
    <lineage>
        <taxon>Bacteria</taxon>
        <taxon>Pseudomonadati</taxon>
        <taxon>Thermodesulfobacteriota</taxon>
        <taxon>Dissulfuribacteria</taxon>
        <taxon>Dissulfuribacterales</taxon>
        <taxon>Dissulfuribacteraceae</taxon>
        <taxon>Dissulfuribacter</taxon>
    </lineage>
</organism>
<dbReference type="STRING" id="1156395.DBT_1021"/>
<gene>
    <name evidence="1" type="ORF">DBT_1021</name>
</gene>
<reference evidence="1 2" key="1">
    <citation type="submission" date="2016-06" db="EMBL/GenBank/DDBJ databases">
        <title>Respiratory ammonification of nitrate coupled to the oxidation of elemental sulfur in deep-sea autotrophic thermophilic bacteria.</title>
        <authorList>
            <person name="Slobodkina G.B."/>
            <person name="Mardanov A.V."/>
            <person name="Ravin N.V."/>
            <person name="Frolova A.A."/>
            <person name="Viryasiv M.B."/>
            <person name="Chernyh N.A."/>
            <person name="Bonch-Osmolovskaya E.A."/>
            <person name="Slobodkin A.I."/>
        </authorList>
    </citation>
    <scope>NUCLEOTIDE SEQUENCE [LARGE SCALE GENOMIC DNA]</scope>
    <source>
        <strain evidence="1 2">S69</strain>
    </source>
</reference>
<evidence type="ECO:0000313" key="2">
    <source>
        <dbReference type="Proteomes" id="UP000093080"/>
    </source>
</evidence>
<protein>
    <submittedName>
        <fullName evidence="1">Uncharacterized protein</fullName>
    </submittedName>
</protein>
<proteinExistence type="predicted"/>
<dbReference type="Proteomes" id="UP000093080">
    <property type="component" value="Unassembled WGS sequence"/>
</dbReference>
<comment type="caution">
    <text evidence="1">The sequence shown here is derived from an EMBL/GenBank/DDBJ whole genome shotgun (WGS) entry which is preliminary data.</text>
</comment>
<dbReference type="AlphaFoldDB" id="A0A1B9F6Z8"/>
<dbReference type="EMBL" id="MAGO01000004">
    <property type="protein sequence ID" value="OCC15670.1"/>
    <property type="molecule type" value="Genomic_DNA"/>
</dbReference>
<name>A0A1B9F6Z8_9BACT</name>